<name>A0A9D5Q5P3_9BACT</name>
<evidence type="ECO:0000313" key="10">
    <source>
        <dbReference type="Proteomes" id="UP000649604"/>
    </source>
</evidence>
<reference evidence="9" key="1">
    <citation type="submission" date="2019-11" db="EMBL/GenBank/DDBJ databases">
        <title>Microbial mats filling the niche in hypersaline microbial mats.</title>
        <authorList>
            <person name="Wong H.L."/>
            <person name="Macleod F.I."/>
            <person name="White R.A. III"/>
            <person name="Burns B.P."/>
        </authorList>
    </citation>
    <scope>NUCLEOTIDE SEQUENCE</scope>
    <source>
        <strain evidence="9">Rbin_158</strain>
    </source>
</reference>
<dbReference type="Pfam" id="PF00528">
    <property type="entry name" value="BPD_transp_1"/>
    <property type="match status" value="1"/>
</dbReference>
<dbReference type="Gene3D" id="1.10.3720.10">
    <property type="entry name" value="MetI-like"/>
    <property type="match status" value="1"/>
</dbReference>
<evidence type="ECO:0000256" key="1">
    <source>
        <dbReference type="ARBA" id="ARBA00004651"/>
    </source>
</evidence>
<evidence type="ECO:0000256" key="4">
    <source>
        <dbReference type="ARBA" id="ARBA00022692"/>
    </source>
</evidence>
<dbReference type="PANTHER" id="PTHR30193">
    <property type="entry name" value="ABC TRANSPORTER PERMEASE PROTEIN"/>
    <property type="match status" value="1"/>
</dbReference>
<keyword evidence="6 7" id="KW-0472">Membrane</keyword>
<dbReference type="PROSITE" id="PS50928">
    <property type="entry name" value="ABC_TM1"/>
    <property type="match status" value="1"/>
</dbReference>
<dbReference type="GO" id="GO:0005886">
    <property type="term" value="C:plasma membrane"/>
    <property type="evidence" value="ECO:0007669"/>
    <property type="project" value="UniProtKB-SubCell"/>
</dbReference>
<gene>
    <name evidence="9" type="ORF">GF339_09665</name>
</gene>
<dbReference type="GO" id="GO:0055085">
    <property type="term" value="P:transmembrane transport"/>
    <property type="evidence" value="ECO:0007669"/>
    <property type="project" value="InterPro"/>
</dbReference>
<feature type="transmembrane region" description="Helical" evidence="7">
    <location>
        <begin position="200"/>
        <end position="223"/>
    </location>
</feature>
<feature type="transmembrane region" description="Helical" evidence="7">
    <location>
        <begin position="104"/>
        <end position="124"/>
    </location>
</feature>
<organism evidence="9 10">
    <name type="scientific">candidate division KSB3 bacterium</name>
    <dbReference type="NCBI Taxonomy" id="2044937"/>
    <lineage>
        <taxon>Bacteria</taxon>
        <taxon>candidate division KSB3</taxon>
    </lineage>
</organism>
<keyword evidence="4 7" id="KW-0812">Transmembrane</keyword>
<accession>A0A9D5Q5P3</accession>
<dbReference type="SUPFAM" id="SSF161098">
    <property type="entry name" value="MetI-like"/>
    <property type="match status" value="1"/>
</dbReference>
<evidence type="ECO:0000256" key="3">
    <source>
        <dbReference type="ARBA" id="ARBA00022475"/>
    </source>
</evidence>
<evidence type="ECO:0000256" key="2">
    <source>
        <dbReference type="ARBA" id="ARBA00022448"/>
    </source>
</evidence>
<evidence type="ECO:0000256" key="6">
    <source>
        <dbReference type="ARBA" id="ARBA00023136"/>
    </source>
</evidence>
<dbReference type="Proteomes" id="UP000649604">
    <property type="component" value="Unassembled WGS sequence"/>
</dbReference>
<evidence type="ECO:0000259" key="8">
    <source>
        <dbReference type="PROSITE" id="PS50928"/>
    </source>
</evidence>
<dbReference type="InterPro" id="IPR051393">
    <property type="entry name" value="ABC_transporter_permease"/>
</dbReference>
<feature type="transmembrane region" description="Helical" evidence="7">
    <location>
        <begin position="67"/>
        <end position="92"/>
    </location>
</feature>
<sequence length="290" mass="32636">MCGMYIRDRYKGYFFILPAFLLLIAILGFPAVAAILQSVNLMWVIEPAFSVTSYQRLVRDPEFLRSLLNTVIFVSATVGFHLLLGLSVALLLNAQIKGKHLFRVIAILPWTVPDVIGGLIWRFMFDTLPGIVNAILLKTGMIIDPIDWLGNPNLAFPCVIFAETWRGYPFAMLILLAGLQAIPQEQYEAAEIDGASKIQSFFYITIPNLKYMFIIALVLDTIWECRLFGMVYSMTGGGPGYSSQVLSVLTYKHYFLFFNTSYAAAIAVVLATLMLLISIPYLRMTMKREL</sequence>
<dbReference type="PANTHER" id="PTHR30193:SF37">
    <property type="entry name" value="INNER MEMBRANE ABC TRANSPORTER PERMEASE PROTEIN YCJO"/>
    <property type="match status" value="1"/>
</dbReference>
<keyword evidence="5 7" id="KW-1133">Transmembrane helix</keyword>
<evidence type="ECO:0000256" key="7">
    <source>
        <dbReference type="RuleBase" id="RU363032"/>
    </source>
</evidence>
<comment type="subcellular location">
    <subcellularLocation>
        <location evidence="1 7">Cell membrane</location>
        <topology evidence="1 7">Multi-pass membrane protein</topology>
    </subcellularLocation>
</comment>
<evidence type="ECO:0000256" key="5">
    <source>
        <dbReference type="ARBA" id="ARBA00022989"/>
    </source>
</evidence>
<feature type="transmembrane region" description="Helical" evidence="7">
    <location>
        <begin position="262"/>
        <end position="282"/>
    </location>
</feature>
<comment type="caution">
    <text evidence="9">The sequence shown here is derived from an EMBL/GenBank/DDBJ whole genome shotgun (WGS) entry which is preliminary data.</text>
</comment>
<dbReference type="InterPro" id="IPR000515">
    <property type="entry name" value="MetI-like"/>
</dbReference>
<dbReference type="InterPro" id="IPR035906">
    <property type="entry name" value="MetI-like_sf"/>
</dbReference>
<proteinExistence type="inferred from homology"/>
<feature type="domain" description="ABC transmembrane type-1" evidence="8">
    <location>
        <begin position="67"/>
        <end position="281"/>
    </location>
</feature>
<keyword evidence="2 7" id="KW-0813">Transport</keyword>
<dbReference type="EMBL" id="WJJP01000308">
    <property type="protein sequence ID" value="MBD3324840.1"/>
    <property type="molecule type" value="Genomic_DNA"/>
</dbReference>
<feature type="transmembrane region" description="Helical" evidence="7">
    <location>
        <begin position="12"/>
        <end position="36"/>
    </location>
</feature>
<dbReference type="AlphaFoldDB" id="A0A9D5Q5P3"/>
<dbReference type="CDD" id="cd06261">
    <property type="entry name" value="TM_PBP2"/>
    <property type="match status" value="1"/>
</dbReference>
<evidence type="ECO:0000313" key="9">
    <source>
        <dbReference type="EMBL" id="MBD3324840.1"/>
    </source>
</evidence>
<comment type="similarity">
    <text evidence="7">Belongs to the binding-protein-dependent transport system permease family.</text>
</comment>
<feature type="transmembrane region" description="Helical" evidence="7">
    <location>
        <begin position="154"/>
        <end position="179"/>
    </location>
</feature>
<keyword evidence="3" id="KW-1003">Cell membrane</keyword>
<protein>
    <submittedName>
        <fullName evidence="9">ABC transporter permease subunit</fullName>
    </submittedName>
</protein>